<dbReference type="EMBL" id="NXIF01000027">
    <property type="protein sequence ID" value="PKI80771.1"/>
    <property type="molecule type" value="Genomic_DNA"/>
</dbReference>
<organism evidence="9 10">
    <name type="scientific">Malaciobacter halophilus</name>
    <dbReference type="NCBI Taxonomy" id="197482"/>
    <lineage>
        <taxon>Bacteria</taxon>
        <taxon>Pseudomonadati</taxon>
        <taxon>Campylobacterota</taxon>
        <taxon>Epsilonproteobacteria</taxon>
        <taxon>Campylobacterales</taxon>
        <taxon>Arcobacteraceae</taxon>
        <taxon>Malaciobacter</taxon>
    </lineage>
</organism>
<keyword evidence="5" id="KW-0732">Signal</keyword>
<dbReference type="InterPro" id="IPR038765">
    <property type="entry name" value="Papain-like_cys_pep_sf"/>
</dbReference>
<dbReference type="SUPFAM" id="SSF54001">
    <property type="entry name" value="Cysteine proteinases"/>
    <property type="match status" value="1"/>
</dbReference>
<name>A0A2N1J2K0_9BACT</name>
<evidence type="ECO:0008006" key="11">
    <source>
        <dbReference type="Google" id="ProtNLM"/>
    </source>
</evidence>
<keyword evidence="10" id="KW-1185">Reference proteome</keyword>
<evidence type="ECO:0000256" key="2">
    <source>
        <dbReference type="ARBA" id="ARBA00022670"/>
    </source>
</evidence>
<protein>
    <recommendedName>
        <fullName evidence="11">Glycoside hydrolase</fullName>
    </recommendedName>
</protein>
<keyword evidence="3" id="KW-0378">Hydrolase</keyword>
<dbReference type="Pfam" id="PF12912">
    <property type="entry name" value="N_NLPC_P60"/>
    <property type="match status" value="1"/>
</dbReference>
<reference evidence="9 10" key="1">
    <citation type="submission" date="2017-09" db="EMBL/GenBank/DDBJ databases">
        <title>Genomics of the genus Arcobacter.</title>
        <authorList>
            <person name="Perez-Cataluna A."/>
            <person name="Figueras M.J."/>
            <person name="Salas-Masso N."/>
        </authorList>
    </citation>
    <scope>NUCLEOTIDE SEQUENCE [LARGE SCALE GENOMIC DNA]</scope>
    <source>
        <strain evidence="9 10">DSM 18005</strain>
    </source>
</reference>
<dbReference type="Pfam" id="PF00877">
    <property type="entry name" value="NLPC_P60"/>
    <property type="match status" value="1"/>
</dbReference>
<evidence type="ECO:0000259" key="7">
    <source>
        <dbReference type="Pfam" id="PF12912"/>
    </source>
</evidence>
<dbReference type="RefSeq" id="WP_101184731.1">
    <property type="nucleotide sequence ID" value="NZ_CP031218.1"/>
</dbReference>
<comment type="similarity">
    <text evidence="1">Belongs to the peptidase C40 family.</text>
</comment>
<evidence type="ECO:0000256" key="1">
    <source>
        <dbReference type="ARBA" id="ARBA00007074"/>
    </source>
</evidence>
<dbReference type="InterPro" id="IPR000064">
    <property type="entry name" value="NLP_P60_dom"/>
</dbReference>
<dbReference type="GO" id="GO:0006508">
    <property type="term" value="P:proteolysis"/>
    <property type="evidence" value="ECO:0007669"/>
    <property type="project" value="UniProtKB-KW"/>
</dbReference>
<evidence type="ECO:0000259" key="8">
    <source>
        <dbReference type="Pfam" id="PF12913"/>
    </source>
</evidence>
<keyword evidence="4" id="KW-0788">Thiol protease</keyword>
<dbReference type="InterPro" id="IPR027017">
    <property type="entry name" value="P60_peptidase_YkfC"/>
</dbReference>
<keyword evidence="2" id="KW-0645">Protease</keyword>
<dbReference type="PIRSF" id="PIRSF019015">
    <property type="entry name" value="P60_peptidase_YkfC"/>
    <property type="match status" value="1"/>
</dbReference>
<proteinExistence type="inferred from homology"/>
<dbReference type="PROSITE" id="PS51257">
    <property type="entry name" value="PROKAR_LIPOPROTEIN"/>
    <property type="match status" value="1"/>
</dbReference>
<dbReference type="KEGG" id="ahs:AHALO_1538"/>
<dbReference type="Gene3D" id="3.90.1720.10">
    <property type="entry name" value="endopeptidase domain like (from Nostoc punctiforme)"/>
    <property type="match status" value="1"/>
</dbReference>
<dbReference type="Proteomes" id="UP000233248">
    <property type="component" value="Unassembled WGS sequence"/>
</dbReference>
<dbReference type="AlphaFoldDB" id="A0A2N1J2K0"/>
<evidence type="ECO:0000313" key="10">
    <source>
        <dbReference type="Proteomes" id="UP000233248"/>
    </source>
</evidence>
<evidence type="ECO:0000313" key="9">
    <source>
        <dbReference type="EMBL" id="PKI80771.1"/>
    </source>
</evidence>
<feature type="chain" id="PRO_5014981339" description="Glycoside hydrolase" evidence="5">
    <location>
        <begin position="20"/>
        <end position="429"/>
    </location>
</feature>
<sequence length="429" mass="50900">MNKLFKVIFFLLIISFFTACSNKNIEIQDLKTYSQNPKEYLKNKSFTFKNQSFYNKKFYKNYFLVWDNPKIEINKKEASWAFLYKNKQIYLQNYSKASKQWFNKQIQNSNFKEFKSKLKKAITIKNSNIRVFPTKQMMFYNPYSAGQGFPFDYNQNSSIKINTPILISHFSKDKAWAFIKTSSFYGWIDIRDIAYVDENFIKKFKTNNYAVAIKDKFNIYKNYFIENIQLGTIFPYEKNKFFVAAKDKNQKAFIKTIQINKNYISLEPLQFNSKNLTKIAQELIKEQYGWGGILGFRDCSSFTQDFFSSFGVYLDRNSKQQINNGKYYRIKEFTNKKKKEFILKYGKAFKSLIYLKGHIMLYIGNIKDEPLVMHNVWGVKTRIFLNKKGRNIIGKNIISSLEFGKELATYDDMNTVLDKIEGIVILDER</sequence>
<dbReference type="InterPro" id="IPR039439">
    <property type="entry name" value="SH3b1_dom"/>
</dbReference>
<dbReference type="InterPro" id="IPR025606">
    <property type="entry name" value="NLPC/P60_N_dom"/>
</dbReference>
<dbReference type="GO" id="GO:0008234">
    <property type="term" value="F:cysteine-type peptidase activity"/>
    <property type="evidence" value="ECO:0007669"/>
    <property type="project" value="UniProtKB-KW"/>
</dbReference>
<accession>A0A2N1J2K0</accession>
<evidence type="ECO:0000256" key="4">
    <source>
        <dbReference type="ARBA" id="ARBA00022807"/>
    </source>
</evidence>
<dbReference type="Pfam" id="PF12913">
    <property type="entry name" value="SH3_6"/>
    <property type="match status" value="1"/>
</dbReference>
<dbReference type="OrthoDB" id="9799970at2"/>
<feature type="domain" description="NLPC/P60 N-terminal" evidence="7">
    <location>
        <begin position="9"/>
        <end position="114"/>
    </location>
</feature>
<comment type="caution">
    <text evidence="9">The sequence shown here is derived from an EMBL/GenBank/DDBJ whole genome shotgun (WGS) entry which is preliminary data.</text>
</comment>
<feature type="domain" description="NlpC/P60" evidence="6">
    <location>
        <begin position="286"/>
        <end position="365"/>
    </location>
</feature>
<evidence type="ECO:0000259" key="6">
    <source>
        <dbReference type="Pfam" id="PF00877"/>
    </source>
</evidence>
<feature type="domain" description="SH3b1" evidence="8">
    <location>
        <begin position="138"/>
        <end position="188"/>
    </location>
</feature>
<evidence type="ECO:0000256" key="3">
    <source>
        <dbReference type="ARBA" id="ARBA00022801"/>
    </source>
</evidence>
<gene>
    <name evidence="9" type="ORF">CP960_07140</name>
</gene>
<evidence type="ECO:0000256" key="5">
    <source>
        <dbReference type="SAM" id="SignalP"/>
    </source>
</evidence>
<feature type="signal peptide" evidence="5">
    <location>
        <begin position="1"/>
        <end position="19"/>
    </location>
</feature>